<dbReference type="SUPFAM" id="SSF52540">
    <property type="entry name" value="P-loop containing nucleoside triphosphate hydrolases"/>
    <property type="match status" value="1"/>
</dbReference>
<dbReference type="NCBIfam" id="TIGR03371">
    <property type="entry name" value="cellulose_yhjQ"/>
    <property type="match status" value="1"/>
</dbReference>
<dbReference type="EMBL" id="CP071137">
    <property type="protein sequence ID" value="QWY78364.1"/>
    <property type="molecule type" value="Genomic_DNA"/>
</dbReference>
<organism evidence="1 2">
    <name type="scientific">Ferrovum myxofaciens</name>
    <dbReference type="NCBI Taxonomy" id="416213"/>
    <lineage>
        <taxon>Bacteria</taxon>
        <taxon>Pseudomonadati</taxon>
        <taxon>Pseudomonadota</taxon>
        <taxon>Betaproteobacteria</taxon>
        <taxon>Ferrovales</taxon>
        <taxon>Ferrovaceae</taxon>
        <taxon>Ferrovum</taxon>
    </lineage>
</organism>
<evidence type="ECO:0000313" key="2">
    <source>
        <dbReference type="Proteomes" id="UP000683551"/>
    </source>
</evidence>
<proteinExistence type="predicted"/>
<sequence>MKKISVVGLAGGVGVTTVVAQLSYALATRRQSVLAMDLSSDNSLASHLGLDLDESDGFVNRILQGRDWSDANYRNPQLIDFIPFGRITHEQERDFDQWIEQHSDWLKTELNELELPPATTMVFDCSRLGTSLQLQAVCQSDQVIMVLNTGLSSLVKLRQVEKKIRHFSSHVKVHALLNHFDSALRLDRDVLSVLRSECADLVIRVVLHRDEGLREVYAQRGDIFSKAPSSQAAQDFLSLATWLTDPEIGRITV</sequence>
<dbReference type="InterPro" id="IPR050678">
    <property type="entry name" value="DNA_Partitioning_ATPase"/>
</dbReference>
<accession>A0A9E6MZ22</accession>
<dbReference type="PANTHER" id="PTHR13696">
    <property type="entry name" value="P-LOOP CONTAINING NUCLEOSIDE TRIPHOSPHATE HYDROLASE"/>
    <property type="match status" value="1"/>
</dbReference>
<dbReference type="Gene3D" id="3.40.50.300">
    <property type="entry name" value="P-loop containing nucleotide triphosphate hydrolases"/>
    <property type="match status" value="1"/>
</dbReference>
<evidence type="ECO:0000313" key="1">
    <source>
        <dbReference type="EMBL" id="QWY78364.1"/>
    </source>
</evidence>
<dbReference type="AlphaFoldDB" id="A0A9E6MZ22"/>
<dbReference type="Proteomes" id="UP000683551">
    <property type="component" value="Chromosome"/>
</dbReference>
<dbReference type="RefSeq" id="WP_273145763.1">
    <property type="nucleotide sequence ID" value="NZ_CP053675.1"/>
</dbReference>
<name>A0A9E6MZ22_9PROT</name>
<reference evidence="1" key="1">
    <citation type="submission" date="2021-02" db="EMBL/GenBank/DDBJ databases">
        <title>Comparative genomics of Ferrovum myxofaciens strains, predominant extremophile bacteria forming large biofilm stalactites in acid mine ecosystems.</title>
        <authorList>
            <person name="Burkartova K."/>
            <person name="Ridl J."/>
            <person name="Pajer P."/>
            <person name="Falteisek L."/>
        </authorList>
    </citation>
    <scope>NUCLEOTIDE SEQUENCE</scope>
    <source>
        <strain evidence="1">MI1III</strain>
    </source>
</reference>
<dbReference type="InterPro" id="IPR017746">
    <property type="entry name" value="Cellulose_synthase_operon_BcsQ"/>
</dbReference>
<dbReference type="Pfam" id="PF06564">
    <property type="entry name" value="CBP_BcsQ"/>
    <property type="match status" value="1"/>
</dbReference>
<dbReference type="PANTHER" id="PTHR13696:SF99">
    <property type="entry name" value="COBYRINIC ACID AC-DIAMIDE SYNTHASE"/>
    <property type="match status" value="1"/>
</dbReference>
<dbReference type="InterPro" id="IPR027417">
    <property type="entry name" value="P-loop_NTPase"/>
</dbReference>
<gene>
    <name evidence="1" type="primary">yhjQ</name>
    <name evidence="1" type="ORF">JZL65_04620</name>
</gene>
<protein>
    <submittedName>
        <fullName evidence="1">Cellulose synthase operon protein YhjQ</fullName>
    </submittedName>
</protein>